<dbReference type="GO" id="GO:0005886">
    <property type="term" value="C:plasma membrane"/>
    <property type="evidence" value="ECO:0007669"/>
    <property type="project" value="UniProtKB-SubCell"/>
</dbReference>
<evidence type="ECO:0000256" key="3">
    <source>
        <dbReference type="ARBA" id="ARBA00022475"/>
    </source>
</evidence>
<sequence>MEGSIRPRRQSILIGQRSLDVYGETEKGPKFVLWLIRMFRKWGFFIAEWPWTAIILCLIVSAISTVKIVLTPQRNEITGYTPYGARANDEFLEYQNFFSSQGLPVAPYLFVVARDNGSMIRPEYMRETVKILNYAMNNITMFNRITGNNESFNQFCDSFCQSNEPIRQFYNGYVILTEPGTERTSRIKLQFPQSSVFGRTFSLQQNFFGVEVYNDTEDSVPRLLGGPDVIDIFINSTDVIPELPRVTNIKSVKMLAMQFRAEHKPGWTDADVKHWEMKFTEVFERSYHSDLVKVFAYSQSYVEEEMVRGGIIMLPYLVVGFAIMCVCSIVSVMIRALYMHQENWYKTALAIMACLTPLLACSTALAGMFICGVRFASILCVIPFLVLSIGVDSSYLMIHEWQRVTEHMREEMPRKKDSVGHRMSEVLSEVGPAILISCLTNVFADFVGSYTSSPEITLLCSGNMLSMVLAFIYQMTFYAGLMCIVGRYEIVEDEEEKNKMEINIADNKVNIARHHRPLTRKPSKFHEATKPVISKFMRDYVNIMTTPAVYIGIVVIYVAYLIFSIYGITIINISLTATKLFATDSPLLELDHYRVKYQVPSYSMATVFVRTPGNLSEPHRLRRINQLVEDMEQLKGKWGENWGPVGTMFFMRDYANFQQTFADADDFAEPDEEIETTTTAIIEVTHFSDDELKYFLKWPEYDYWSGFVKLRNGTHEGEEHLDRFFFTTGFHGEALSDWNQRGAMLREWRRVVDKYSEFKTSVFHEDGVYLDLIDNMATDTWQSVLGTLVCMALVCFVFLNNFFTVAIASLSVLSICAGILGILSWWGVDLDPITMAATIISIGFSVDIPAHVSYHYYQASIQEGPASRPADRLANCLSSVAFPAVQAALSTILCVCSLLFVNLYMAQVFVKTMVLCVVLCNLHGLLFLPAILIMADSIRWAFRPKGAAAQAKAQQNAARAAKQKNGRIAPEKSFVTDRPEV</sequence>
<dbReference type="Proteomes" id="UP001176961">
    <property type="component" value="Unassembled WGS sequence"/>
</dbReference>
<evidence type="ECO:0000256" key="6">
    <source>
        <dbReference type="ARBA" id="ARBA00023136"/>
    </source>
</evidence>
<dbReference type="PANTHER" id="PTHR10796">
    <property type="entry name" value="PATCHED-RELATED"/>
    <property type="match status" value="1"/>
</dbReference>
<evidence type="ECO:0000256" key="2">
    <source>
        <dbReference type="ARBA" id="ARBA00005585"/>
    </source>
</evidence>
<feature type="region of interest" description="Disordered" evidence="8">
    <location>
        <begin position="961"/>
        <end position="981"/>
    </location>
</feature>
<organism evidence="11 12">
    <name type="scientific">Cylicocyclus nassatus</name>
    <name type="common">Nematode worm</name>
    <dbReference type="NCBI Taxonomy" id="53992"/>
    <lineage>
        <taxon>Eukaryota</taxon>
        <taxon>Metazoa</taxon>
        <taxon>Ecdysozoa</taxon>
        <taxon>Nematoda</taxon>
        <taxon>Chromadorea</taxon>
        <taxon>Rhabditida</taxon>
        <taxon>Rhabditina</taxon>
        <taxon>Rhabditomorpha</taxon>
        <taxon>Strongyloidea</taxon>
        <taxon>Strongylidae</taxon>
        <taxon>Cylicocyclus</taxon>
    </lineage>
</organism>
<evidence type="ECO:0000256" key="4">
    <source>
        <dbReference type="ARBA" id="ARBA00022692"/>
    </source>
</evidence>
<dbReference type="PANTHER" id="PTHR10796:SF97">
    <property type="entry name" value="SSD DOMAIN-CONTAINING PROTEIN"/>
    <property type="match status" value="1"/>
</dbReference>
<keyword evidence="4 9" id="KW-0812">Transmembrane</keyword>
<dbReference type="FunFam" id="1.20.1640.10:FF:000013">
    <property type="entry name" value="PaTched Related family"/>
    <property type="match status" value="1"/>
</dbReference>
<dbReference type="EMBL" id="CATQJL010000112">
    <property type="protein sequence ID" value="CAJ0594028.1"/>
    <property type="molecule type" value="Genomic_DNA"/>
</dbReference>
<evidence type="ECO:0000256" key="7">
    <source>
        <dbReference type="ARBA" id="ARBA00023180"/>
    </source>
</evidence>
<feature type="transmembrane region" description="Helical" evidence="9">
    <location>
        <begin position="873"/>
        <end position="900"/>
    </location>
</feature>
<feature type="transmembrane region" description="Helical" evidence="9">
    <location>
        <begin position="780"/>
        <end position="799"/>
    </location>
</feature>
<feature type="transmembrane region" description="Helical" evidence="9">
    <location>
        <begin position="376"/>
        <end position="398"/>
    </location>
</feature>
<gene>
    <name evidence="11" type="ORF">CYNAS_LOCUS6011</name>
</gene>
<keyword evidence="3" id="KW-1003">Cell membrane</keyword>
<evidence type="ECO:0000259" key="10">
    <source>
        <dbReference type="PROSITE" id="PS50156"/>
    </source>
</evidence>
<evidence type="ECO:0000256" key="8">
    <source>
        <dbReference type="SAM" id="MobiDB-lite"/>
    </source>
</evidence>
<dbReference type="InterPro" id="IPR003392">
    <property type="entry name" value="PTHD_SSD"/>
</dbReference>
<dbReference type="InterPro" id="IPR051697">
    <property type="entry name" value="Patched_domain-protein"/>
</dbReference>
<dbReference type="AlphaFoldDB" id="A0AA36GL14"/>
<evidence type="ECO:0000256" key="9">
    <source>
        <dbReference type="SAM" id="Phobius"/>
    </source>
</evidence>
<comment type="caution">
    <text evidence="11">The sequence shown here is derived from an EMBL/GenBank/DDBJ whole genome shotgun (WGS) entry which is preliminary data.</text>
</comment>
<dbReference type="PROSITE" id="PS50156">
    <property type="entry name" value="SSD"/>
    <property type="match status" value="1"/>
</dbReference>
<evidence type="ECO:0000256" key="5">
    <source>
        <dbReference type="ARBA" id="ARBA00022989"/>
    </source>
</evidence>
<keyword evidence="5 9" id="KW-1133">Transmembrane helix</keyword>
<dbReference type="GO" id="GO:0018996">
    <property type="term" value="P:molting cycle, collagen and cuticulin-based cuticle"/>
    <property type="evidence" value="ECO:0007669"/>
    <property type="project" value="TreeGrafter"/>
</dbReference>
<keyword evidence="7" id="KW-0325">Glycoprotein</keyword>
<dbReference type="InterPro" id="IPR048634">
    <property type="entry name" value="SecD_SecF_C"/>
</dbReference>
<feature type="transmembrane region" description="Helical" evidence="9">
    <location>
        <begin position="42"/>
        <end position="63"/>
    </location>
</feature>
<feature type="transmembrane region" description="Helical" evidence="9">
    <location>
        <begin position="464"/>
        <end position="490"/>
    </location>
</feature>
<dbReference type="Pfam" id="PF02355">
    <property type="entry name" value="SecD_SecF_C"/>
    <property type="match status" value="1"/>
</dbReference>
<comment type="subcellular location">
    <subcellularLocation>
        <location evidence="1">Cell membrane</location>
        <topology evidence="1">Multi-pass membrane protein</topology>
    </subcellularLocation>
</comment>
<accession>A0AA36GL14</accession>
<dbReference type="FunFam" id="1.20.1640.10:FF:000036">
    <property type="entry name" value="PaTched Related family"/>
    <property type="match status" value="1"/>
</dbReference>
<feature type="transmembrane region" description="Helical" evidence="9">
    <location>
        <begin position="912"/>
        <end position="935"/>
    </location>
</feature>
<dbReference type="GO" id="GO:0030659">
    <property type="term" value="C:cytoplasmic vesicle membrane"/>
    <property type="evidence" value="ECO:0007669"/>
    <property type="project" value="TreeGrafter"/>
</dbReference>
<keyword evidence="12" id="KW-1185">Reference proteome</keyword>
<dbReference type="GO" id="GO:0006897">
    <property type="term" value="P:endocytosis"/>
    <property type="evidence" value="ECO:0007669"/>
    <property type="project" value="TreeGrafter"/>
</dbReference>
<proteinExistence type="inferred from homology"/>
<dbReference type="InterPro" id="IPR000731">
    <property type="entry name" value="SSD"/>
</dbReference>
<protein>
    <recommendedName>
        <fullName evidence="10">SSD domain-containing protein</fullName>
    </recommendedName>
</protein>
<feature type="domain" description="SSD" evidence="10">
    <location>
        <begin position="346"/>
        <end position="484"/>
    </location>
</feature>
<evidence type="ECO:0000313" key="12">
    <source>
        <dbReference type="Proteomes" id="UP001176961"/>
    </source>
</evidence>
<feature type="transmembrane region" description="Helical" evidence="9">
    <location>
        <begin position="349"/>
        <end position="370"/>
    </location>
</feature>
<dbReference type="Gene3D" id="1.20.1640.10">
    <property type="entry name" value="Multidrug efflux transporter AcrB transmembrane domain"/>
    <property type="match status" value="2"/>
</dbReference>
<reference evidence="11" key="1">
    <citation type="submission" date="2023-07" db="EMBL/GenBank/DDBJ databases">
        <authorList>
            <consortium name="CYATHOMIX"/>
        </authorList>
    </citation>
    <scope>NUCLEOTIDE SEQUENCE</scope>
    <source>
        <strain evidence="11">N/A</strain>
    </source>
</reference>
<feature type="transmembrane region" description="Helical" evidence="9">
    <location>
        <begin position="540"/>
        <end position="563"/>
    </location>
</feature>
<dbReference type="Pfam" id="PF02460">
    <property type="entry name" value="Patched"/>
    <property type="match status" value="1"/>
</dbReference>
<dbReference type="SUPFAM" id="SSF82866">
    <property type="entry name" value="Multidrug efflux transporter AcrB transmembrane domain"/>
    <property type="match status" value="2"/>
</dbReference>
<evidence type="ECO:0000256" key="1">
    <source>
        <dbReference type="ARBA" id="ARBA00004651"/>
    </source>
</evidence>
<comment type="similarity">
    <text evidence="2">Belongs to the patched family.</text>
</comment>
<name>A0AA36GL14_CYLNA</name>
<keyword evidence="6 9" id="KW-0472">Membrane</keyword>
<evidence type="ECO:0000313" key="11">
    <source>
        <dbReference type="EMBL" id="CAJ0594028.1"/>
    </source>
</evidence>
<feature type="transmembrane region" description="Helical" evidence="9">
    <location>
        <begin position="806"/>
        <end position="827"/>
    </location>
</feature>
<feature type="transmembrane region" description="Helical" evidence="9">
    <location>
        <begin position="313"/>
        <end position="337"/>
    </location>
</feature>